<evidence type="ECO:0000256" key="4">
    <source>
        <dbReference type="ARBA" id="ARBA00023136"/>
    </source>
</evidence>
<dbReference type="RefSeq" id="WP_151160229.1">
    <property type="nucleotide sequence ID" value="NZ_JACHIL010000006.1"/>
</dbReference>
<protein>
    <submittedName>
        <fullName evidence="6">Disulfide bond formation protein DsbB</fullName>
    </submittedName>
</protein>
<sequence>MSSTGTAQTTRSQHTLISAFLAVSMAGVVGSALAFQYIGGYLPCKLCLEERIPYYIGVPLMLLSALLAALGKSEKLTRLFLLIAGLLMTYGLILSIYHSGVEWKFWAGPADCATGAVSITTSAGNLLGDLNAVKPAACDVAAGRFLGISFAGWNGVASLILAIIAFYGASLKTRKA</sequence>
<keyword evidence="2 5" id="KW-0812">Transmembrane</keyword>
<dbReference type="PIRSF" id="PIRSF033913">
    <property type="entry name" value="S-S_format_DsbB"/>
    <property type="match status" value="1"/>
</dbReference>
<evidence type="ECO:0000256" key="5">
    <source>
        <dbReference type="SAM" id="Phobius"/>
    </source>
</evidence>
<dbReference type="Gene3D" id="1.20.1550.10">
    <property type="entry name" value="DsbB-like"/>
    <property type="match status" value="1"/>
</dbReference>
<evidence type="ECO:0000256" key="2">
    <source>
        <dbReference type="ARBA" id="ARBA00022692"/>
    </source>
</evidence>
<dbReference type="EMBL" id="JACHIL010000006">
    <property type="protein sequence ID" value="MBB5092404.1"/>
    <property type="molecule type" value="Genomic_DNA"/>
</dbReference>
<dbReference type="InterPro" id="IPR024199">
    <property type="entry name" value="Uncharacterised_DsbB"/>
</dbReference>
<name>A0A7W8AL74_9HYPH</name>
<dbReference type="GO" id="GO:0006457">
    <property type="term" value="P:protein folding"/>
    <property type="evidence" value="ECO:0007669"/>
    <property type="project" value="InterPro"/>
</dbReference>
<reference evidence="6 7" key="1">
    <citation type="submission" date="2020-08" db="EMBL/GenBank/DDBJ databases">
        <title>Genomic Encyclopedia of Type Strains, Phase IV (KMG-IV): sequencing the most valuable type-strain genomes for metagenomic binning, comparative biology and taxonomic classification.</title>
        <authorList>
            <person name="Goeker M."/>
        </authorList>
    </citation>
    <scope>NUCLEOTIDE SEQUENCE [LARGE SCALE GENOMIC DNA]</scope>
    <source>
        <strain evidence="6 7">DSM 25620</strain>
    </source>
</reference>
<keyword evidence="4 5" id="KW-0472">Membrane</keyword>
<feature type="transmembrane region" description="Helical" evidence="5">
    <location>
        <begin position="150"/>
        <end position="169"/>
    </location>
</feature>
<feature type="transmembrane region" description="Helical" evidence="5">
    <location>
        <begin position="79"/>
        <end position="97"/>
    </location>
</feature>
<comment type="subcellular location">
    <subcellularLocation>
        <location evidence="1">Membrane</location>
        <topology evidence="1">Multi-pass membrane protein</topology>
    </subcellularLocation>
</comment>
<evidence type="ECO:0000256" key="1">
    <source>
        <dbReference type="ARBA" id="ARBA00004141"/>
    </source>
</evidence>
<dbReference type="Pfam" id="PF02600">
    <property type="entry name" value="DsbB"/>
    <property type="match status" value="1"/>
</dbReference>
<comment type="caution">
    <text evidence="6">The sequence shown here is derived from an EMBL/GenBank/DDBJ whole genome shotgun (WGS) entry which is preliminary data.</text>
</comment>
<feature type="transmembrane region" description="Helical" evidence="5">
    <location>
        <begin position="16"/>
        <end position="40"/>
    </location>
</feature>
<accession>A0A7W8AL74</accession>
<gene>
    <name evidence="6" type="ORF">HNQ68_002961</name>
</gene>
<proteinExistence type="predicted"/>
<keyword evidence="7" id="KW-1185">Reference proteome</keyword>
<evidence type="ECO:0000313" key="7">
    <source>
        <dbReference type="Proteomes" id="UP000531231"/>
    </source>
</evidence>
<keyword evidence="3 5" id="KW-1133">Transmembrane helix</keyword>
<evidence type="ECO:0000256" key="3">
    <source>
        <dbReference type="ARBA" id="ARBA00022989"/>
    </source>
</evidence>
<dbReference type="InterPro" id="IPR003752">
    <property type="entry name" value="DiS_bond_form_DsbB/BdbC"/>
</dbReference>
<dbReference type="GO" id="GO:0015035">
    <property type="term" value="F:protein-disulfide reductase activity"/>
    <property type="evidence" value="ECO:0007669"/>
    <property type="project" value="InterPro"/>
</dbReference>
<organism evidence="6 7">
    <name type="scientific">Pseudochrobactrum saccharolyticum</name>
    <dbReference type="NCBI Taxonomy" id="354352"/>
    <lineage>
        <taxon>Bacteria</taxon>
        <taxon>Pseudomonadati</taxon>
        <taxon>Pseudomonadota</taxon>
        <taxon>Alphaproteobacteria</taxon>
        <taxon>Hyphomicrobiales</taxon>
        <taxon>Brucellaceae</taxon>
        <taxon>Pseudochrobactrum</taxon>
    </lineage>
</organism>
<dbReference type="GO" id="GO:0016020">
    <property type="term" value="C:membrane"/>
    <property type="evidence" value="ECO:0007669"/>
    <property type="project" value="UniProtKB-SubCell"/>
</dbReference>
<dbReference type="Proteomes" id="UP000531231">
    <property type="component" value="Unassembled WGS sequence"/>
</dbReference>
<dbReference type="InterPro" id="IPR023380">
    <property type="entry name" value="DsbB-like_sf"/>
</dbReference>
<dbReference type="AlphaFoldDB" id="A0A7W8AL74"/>
<feature type="transmembrane region" description="Helical" evidence="5">
    <location>
        <begin position="52"/>
        <end position="70"/>
    </location>
</feature>
<dbReference type="SUPFAM" id="SSF158442">
    <property type="entry name" value="DsbB-like"/>
    <property type="match status" value="1"/>
</dbReference>
<evidence type="ECO:0000313" key="6">
    <source>
        <dbReference type="EMBL" id="MBB5092404.1"/>
    </source>
</evidence>